<dbReference type="Gene3D" id="3.30.950.30">
    <property type="entry name" value="Schlafen, AAA domain"/>
    <property type="match status" value="1"/>
</dbReference>
<organism evidence="4 5">
    <name type="scientific">Mya arenaria</name>
    <name type="common">Soft-shell clam</name>
    <dbReference type="NCBI Taxonomy" id="6604"/>
    <lineage>
        <taxon>Eukaryota</taxon>
        <taxon>Metazoa</taxon>
        <taxon>Spiralia</taxon>
        <taxon>Lophotrochozoa</taxon>
        <taxon>Mollusca</taxon>
        <taxon>Bivalvia</taxon>
        <taxon>Autobranchia</taxon>
        <taxon>Heteroconchia</taxon>
        <taxon>Euheterodonta</taxon>
        <taxon>Imparidentia</taxon>
        <taxon>Neoheterodontei</taxon>
        <taxon>Myida</taxon>
        <taxon>Myoidea</taxon>
        <taxon>Myidae</taxon>
        <taxon>Mya</taxon>
    </lineage>
</organism>
<name>A0ABY7F2K8_MYAAR</name>
<evidence type="ECO:0000313" key="5">
    <source>
        <dbReference type="Proteomes" id="UP001164746"/>
    </source>
</evidence>
<feature type="region of interest" description="Disordered" evidence="1">
    <location>
        <begin position="169"/>
        <end position="251"/>
    </location>
</feature>
<evidence type="ECO:0000259" key="3">
    <source>
        <dbReference type="Pfam" id="PF04326"/>
    </source>
</evidence>
<evidence type="ECO:0000313" key="4">
    <source>
        <dbReference type="EMBL" id="WAR16400.1"/>
    </source>
</evidence>
<feature type="compositionally biased region" description="Acidic residues" evidence="1">
    <location>
        <begin position="283"/>
        <end position="295"/>
    </location>
</feature>
<evidence type="ECO:0000256" key="1">
    <source>
        <dbReference type="SAM" id="MobiDB-lite"/>
    </source>
</evidence>
<evidence type="ECO:0000256" key="2">
    <source>
        <dbReference type="SAM" id="Phobius"/>
    </source>
</evidence>
<keyword evidence="5" id="KW-1185">Reference proteome</keyword>
<gene>
    <name evidence="4" type="ORF">MAR_030994</name>
</gene>
<accession>A0ABY7F2K8</accession>
<dbReference type="InterPro" id="IPR038461">
    <property type="entry name" value="Schlafen_AlbA_2_dom_sf"/>
</dbReference>
<feature type="region of interest" description="Disordered" evidence="1">
    <location>
        <begin position="278"/>
        <end position="299"/>
    </location>
</feature>
<proteinExistence type="predicted"/>
<keyword evidence="2" id="KW-1133">Transmembrane helix</keyword>
<feature type="transmembrane region" description="Helical" evidence="2">
    <location>
        <begin position="6"/>
        <end position="33"/>
    </location>
</feature>
<dbReference type="PANTHER" id="PTHR12155">
    <property type="entry name" value="SCHLAFEN"/>
    <property type="match status" value="1"/>
</dbReference>
<keyword evidence="2" id="KW-0812">Transmembrane</keyword>
<feature type="region of interest" description="Disordered" evidence="1">
    <location>
        <begin position="319"/>
        <end position="352"/>
    </location>
</feature>
<dbReference type="Pfam" id="PF04326">
    <property type="entry name" value="SLFN_AlbA_2"/>
    <property type="match status" value="1"/>
</dbReference>
<dbReference type="PANTHER" id="PTHR12155:SF48">
    <property type="entry name" value="RRM DOMAIN-CONTAINING PROTEIN"/>
    <property type="match status" value="1"/>
</dbReference>
<keyword evidence="2" id="KW-0472">Membrane</keyword>
<feature type="compositionally biased region" description="Basic and acidic residues" evidence="1">
    <location>
        <begin position="333"/>
        <end position="346"/>
    </location>
</feature>
<dbReference type="Proteomes" id="UP001164746">
    <property type="component" value="Chromosome 10"/>
</dbReference>
<dbReference type="InterPro" id="IPR007421">
    <property type="entry name" value="Schlafen_AlbA_2_dom"/>
</dbReference>
<dbReference type="EMBL" id="CP111021">
    <property type="protein sequence ID" value="WAR16400.1"/>
    <property type="molecule type" value="Genomic_DNA"/>
</dbReference>
<reference evidence="4" key="1">
    <citation type="submission" date="2022-11" db="EMBL/GenBank/DDBJ databases">
        <title>Centuries of genome instability and evolution in soft-shell clam transmissible cancer (bioRxiv).</title>
        <authorList>
            <person name="Hart S.F.M."/>
            <person name="Yonemitsu M.A."/>
            <person name="Giersch R.M."/>
            <person name="Beal B.F."/>
            <person name="Arriagada G."/>
            <person name="Davis B.W."/>
            <person name="Ostrander E.A."/>
            <person name="Goff S.P."/>
            <person name="Metzger M.J."/>
        </authorList>
    </citation>
    <scope>NUCLEOTIDE SEQUENCE</scope>
    <source>
        <strain evidence="4">MELC-2E11</strain>
        <tissue evidence="4">Siphon/mantle</tissue>
    </source>
</reference>
<sequence>MVVVVVAVLVVIMVVVVALLLVVVVIVVGFLNVTFIKRDEHIKITLLHGSLPLKAMAGSDSVTTVYVGNLKTSARIIELKSNLLRLISKLLKVSITSSDISIVNGSKRYAIIDVHNEQNVEFILQNLADHADRRKLNFNFETIVQPDNYLHVDTLKSQDEKQARDDFENAKNPLRPFQKPHLHVRKRPDYGRVIPLKSMTPGHTGRSSRQSSDTQRSRNPPSEPPTDLDVTLDDYPVDRDRSPHGKNVGEAINREINMVPLDDSTLKVDLVHNRTISSIHGEGDDEQSENSEYEDPPGSVIDLRHVSRASMKGKITPRIHRRVQKQSAGNDTGHSKTHDGNTHVDEESGTPYYKPGEVVYNHDLSKEFKAYLDGKYTLKKIHDHVARCVCGFMNSRERGMLLIGVDRRGHVVGIDCDTKQEERYRRHFLEAIKEIFPPVFGEEYSIHFAPLLEENGRQHPSLKVIEIRVFPPESQELLYECSEGVFVRRNGSLTGPIKASHIQEWIKQKHMETFDRYESKEQFLKNENEKKDDMIRRQADTIMAQRSQIESQKQVIEGGKSCTIL</sequence>
<feature type="domain" description="Schlafen AlbA-2" evidence="3">
    <location>
        <begin position="367"/>
        <end position="492"/>
    </location>
</feature>
<protein>
    <submittedName>
        <fullName evidence="4">SLNL1-like protein</fullName>
    </submittedName>
</protein>
<dbReference type="InterPro" id="IPR029684">
    <property type="entry name" value="Schlafen"/>
</dbReference>
<feature type="compositionally biased region" description="Low complexity" evidence="1">
    <location>
        <begin position="207"/>
        <end position="218"/>
    </location>
</feature>